<reference evidence="2 3" key="2">
    <citation type="journal article" date="2009" name="Nature">
        <title>A single regulatory gene is sufficient to alter bacterial host range.</title>
        <authorList>
            <person name="Mandel M.J."/>
            <person name="Wollenberg M.S."/>
            <person name="Stabb E.V."/>
            <person name="Visick K.L."/>
            <person name="Ruby E.G."/>
        </authorList>
    </citation>
    <scope>NUCLEOTIDE SEQUENCE [LARGE SCALE GENOMIC DNA]</scope>
    <source>
        <strain evidence="2 3">MJ11</strain>
    </source>
</reference>
<evidence type="ECO:0000313" key="2">
    <source>
        <dbReference type="EMBL" id="ACH64549.1"/>
    </source>
</evidence>
<accession>B5EU35</accession>
<feature type="transmembrane region" description="Helical" evidence="1">
    <location>
        <begin position="6"/>
        <end position="32"/>
    </location>
</feature>
<sequence length="51" mass="5792">MVLWYCLILACIRVFLAAFSIPIVVRIFGFLVPNKLKPTRSNGVKNVSVFH</sequence>
<dbReference type="AlphaFoldDB" id="B5EU35"/>
<gene>
    <name evidence="2" type="ordered locus">VFMJ11_A0654</name>
</gene>
<dbReference type="Proteomes" id="UP000001857">
    <property type="component" value="Chromosome II"/>
</dbReference>
<proteinExistence type="predicted"/>
<keyword evidence="1" id="KW-0812">Transmembrane</keyword>
<protein>
    <submittedName>
        <fullName evidence="2">Uncharacterized protein</fullName>
    </submittedName>
</protein>
<evidence type="ECO:0000256" key="1">
    <source>
        <dbReference type="SAM" id="Phobius"/>
    </source>
</evidence>
<evidence type="ECO:0000313" key="3">
    <source>
        <dbReference type="Proteomes" id="UP000001857"/>
    </source>
</evidence>
<reference evidence="3" key="1">
    <citation type="submission" date="2008-08" db="EMBL/GenBank/DDBJ databases">
        <title>Complete sequence of Vibrio fischeri strain MJ11.</title>
        <authorList>
            <person name="Mandel M.J."/>
            <person name="Stabb E.V."/>
            <person name="Ruby E.G."/>
            <person name="Ferriera S."/>
            <person name="Johnson J."/>
            <person name="Kravitz S."/>
            <person name="Beeson K."/>
            <person name="Sutton G."/>
            <person name="Rogers Y.-H."/>
            <person name="Friedman R."/>
            <person name="Frazier M."/>
            <person name="Venter J.C."/>
        </authorList>
    </citation>
    <scope>NUCLEOTIDE SEQUENCE [LARGE SCALE GENOMIC DNA]</scope>
    <source>
        <strain evidence="3">MJ11</strain>
    </source>
</reference>
<keyword evidence="1" id="KW-0472">Membrane</keyword>
<keyword evidence="1" id="KW-1133">Transmembrane helix</keyword>
<dbReference type="HOGENOM" id="CLU_3105182_0_0_6"/>
<name>B5EU35_ALIFM</name>
<dbReference type="KEGG" id="vfm:VFMJ11_A0654"/>
<organism evidence="2 3">
    <name type="scientific">Aliivibrio fischeri (strain MJ11)</name>
    <name type="common">Vibrio fischeri</name>
    <dbReference type="NCBI Taxonomy" id="388396"/>
    <lineage>
        <taxon>Bacteria</taxon>
        <taxon>Pseudomonadati</taxon>
        <taxon>Pseudomonadota</taxon>
        <taxon>Gammaproteobacteria</taxon>
        <taxon>Vibrionales</taxon>
        <taxon>Vibrionaceae</taxon>
        <taxon>Aliivibrio</taxon>
    </lineage>
</organism>
<dbReference type="EMBL" id="CP001133">
    <property type="protein sequence ID" value="ACH64549.1"/>
    <property type="molecule type" value="Genomic_DNA"/>
</dbReference>